<dbReference type="PANTHER" id="PTHR43080:SF2">
    <property type="entry name" value="CBS DOMAIN-CONTAINING PROTEIN"/>
    <property type="match status" value="1"/>
</dbReference>
<organism evidence="4 5">
    <name type="scientific">Cetobacterium ceti</name>
    <dbReference type="NCBI Taxonomy" id="180163"/>
    <lineage>
        <taxon>Bacteria</taxon>
        <taxon>Fusobacteriati</taxon>
        <taxon>Fusobacteriota</taxon>
        <taxon>Fusobacteriia</taxon>
        <taxon>Fusobacteriales</taxon>
        <taxon>Fusobacteriaceae</taxon>
        <taxon>Cetobacterium</taxon>
    </lineage>
</organism>
<proteinExistence type="predicted"/>
<reference evidence="4 5" key="1">
    <citation type="submission" date="2017-02" db="EMBL/GenBank/DDBJ databases">
        <authorList>
            <person name="Peterson S.W."/>
        </authorList>
    </citation>
    <scope>NUCLEOTIDE SEQUENCE [LARGE SCALE GENOMIC DNA]</scope>
    <source>
        <strain evidence="4 5">ATCC 700028</strain>
    </source>
</reference>
<dbReference type="Gene3D" id="3.10.580.10">
    <property type="entry name" value="CBS-domain"/>
    <property type="match status" value="1"/>
</dbReference>
<evidence type="ECO:0000259" key="3">
    <source>
        <dbReference type="PROSITE" id="PS51371"/>
    </source>
</evidence>
<gene>
    <name evidence="4" type="ORF">SAMN02745174_00191</name>
</gene>
<dbReference type="AlphaFoldDB" id="A0A1T4JYL4"/>
<keyword evidence="5" id="KW-1185">Reference proteome</keyword>
<feature type="domain" description="CBS" evidence="3">
    <location>
        <begin position="8"/>
        <end position="65"/>
    </location>
</feature>
<dbReference type="InterPro" id="IPR051257">
    <property type="entry name" value="Diverse_CBS-Domain"/>
</dbReference>
<dbReference type="InterPro" id="IPR046342">
    <property type="entry name" value="CBS_dom_sf"/>
</dbReference>
<feature type="domain" description="CBS" evidence="3">
    <location>
        <begin position="97"/>
        <end position="147"/>
    </location>
</feature>
<dbReference type="RefSeq" id="WP_078692739.1">
    <property type="nucleotide sequence ID" value="NZ_FUWX01000004.1"/>
</dbReference>
<accession>A0A1T4JYL4</accession>
<dbReference type="SMART" id="SM00116">
    <property type="entry name" value="CBS"/>
    <property type="match status" value="2"/>
</dbReference>
<evidence type="ECO:0000256" key="1">
    <source>
        <dbReference type="ARBA" id="ARBA00023122"/>
    </source>
</evidence>
<dbReference type="EMBL" id="FUWX01000004">
    <property type="protein sequence ID" value="SJZ35352.1"/>
    <property type="molecule type" value="Genomic_DNA"/>
</dbReference>
<name>A0A1T4JYL4_9FUSO</name>
<protein>
    <submittedName>
        <fullName evidence="4">CBS domain-containing protein</fullName>
    </submittedName>
</protein>
<dbReference type="SUPFAM" id="SSF54631">
    <property type="entry name" value="CBS-domain pair"/>
    <property type="match status" value="1"/>
</dbReference>
<dbReference type="Pfam" id="PF00571">
    <property type="entry name" value="CBS"/>
    <property type="match status" value="2"/>
</dbReference>
<dbReference type="Proteomes" id="UP000191153">
    <property type="component" value="Unassembled WGS sequence"/>
</dbReference>
<keyword evidence="1 2" id="KW-0129">CBS domain</keyword>
<dbReference type="STRING" id="180163.SAMN02745174_00191"/>
<dbReference type="PROSITE" id="PS51371">
    <property type="entry name" value="CBS"/>
    <property type="match status" value="2"/>
</dbReference>
<evidence type="ECO:0000313" key="5">
    <source>
        <dbReference type="Proteomes" id="UP000191153"/>
    </source>
</evidence>
<dbReference type="PANTHER" id="PTHR43080">
    <property type="entry name" value="CBS DOMAIN-CONTAINING PROTEIN CBSX3, MITOCHONDRIAL"/>
    <property type="match status" value="1"/>
</dbReference>
<evidence type="ECO:0000256" key="2">
    <source>
        <dbReference type="PROSITE-ProRule" id="PRU00703"/>
    </source>
</evidence>
<dbReference type="OrthoDB" id="9790355at2"/>
<sequence length="147" mass="16890">MKTLKDVMNEKVVTIEKDTTFDKIVAIMKEEGIGKVPVIDNGKVIGVVTREDILVKQEKAPMPPVIAFWEVMFTLPNTKEFQQRLKKFASFKASDIMSEEFIIGKPEDDLEEMVTKMLEDNHHYILIIVEDELMGIVTKSDLIKNLY</sequence>
<dbReference type="InterPro" id="IPR000644">
    <property type="entry name" value="CBS_dom"/>
</dbReference>
<evidence type="ECO:0000313" key="4">
    <source>
        <dbReference type="EMBL" id="SJZ35352.1"/>
    </source>
</evidence>